<protein>
    <submittedName>
        <fullName evidence="1">Predicted protein</fullName>
    </submittedName>
</protein>
<proteinExistence type="predicted"/>
<dbReference type="InParanoid" id="B0CZV6"/>
<dbReference type="HOGENOM" id="CLU_085799_1_0_1"/>
<gene>
    <name evidence="1" type="ORF">LACBIDRAFT_311379</name>
</gene>
<organism evidence="2">
    <name type="scientific">Laccaria bicolor (strain S238N-H82 / ATCC MYA-4686)</name>
    <name type="common">Bicoloured deceiver</name>
    <name type="synonym">Laccaria laccata var. bicolor</name>
    <dbReference type="NCBI Taxonomy" id="486041"/>
    <lineage>
        <taxon>Eukaryota</taxon>
        <taxon>Fungi</taxon>
        <taxon>Dikarya</taxon>
        <taxon>Basidiomycota</taxon>
        <taxon>Agaricomycotina</taxon>
        <taxon>Agaricomycetes</taxon>
        <taxon>Agaricomycetidae</taxon>
        <taxon>Agaricales</taxon>
        <taxon>Agaricineae</taxon>
        <taxon>Hydnangiaceae</taxon>
        <taxon>Laccaria</taxon>
    </lineage>
</organism>
<dbReference type="KEGG" id="lbc:LACBIDRAFT_311379"/>
<dbReference type="InterPro" id="IPR029069">
    <property type="entry name" value="HotDog_dom_sf"/>
</dbReference>
<dbReference type="SUPFAM" id="SSF54637">
    <property type="entry name" value="Thioesterase/thiol ester dehydrase-isomerase"/>
    <property type="match status" value="1"/>
</dbReference>
<dbReference type="OrthoDB" id="2831072at2759"/>
<accession>B0CZV6</accession>
<dbReference type="Proteomes" id="UP000001194">
    <property type="component" value="Unassembled WGS sequence"/>
</dbReference>
<keyword evidence="2" id="KW-1185">Reference proteome</keyword>
<sequence>MSLRREAYREYLATPLSPSATAHIVGNASRELKEVPLKWYNIFRTLGKGGFGYEAGKRIVVKELSIQPTVDDPSKIEARLVCEIEVTAGARQRRSTAGMLISADMCDGMGMLHQGCMAFLMDEYDTPLRYQECSSRFNLNSRHRGSAIALLVMNIHEGGENSIGVSQTLNILYHAAAPLGTRLRIINRSVTAGGEMDCCRSEIWDLDKHRLIVSVTQIQMAPSGLFPSFEGA</sequence>
<evidence type="ECO:0000313" key="1">
    <source>
        <dbReference type="EMBL" id="EDR12683.1"/>
    </source>
</evidence>
<dbReference type="AlphaFoldDB" id="B0CZV6"/>
<reference evidence="1 2" key="1">
    <citation type="journal article" date="2008" name="Nature">
        <title>The genome of Laccaria bicolor provides insights into mycorrhizal symbiosis.</title>
        <authorList>
            <person name="Martin F."/>
            <person name="Aerts A."/>
            <person name="Ahren D."/>
            <person name="Brun A."/>
            <person name="Danchin E.G.J."/>
            <person name="Duchaussoy F."/>
            <person name="Gibon J."/>
            <person name="Kohler A."/>
            <person name="Lindquist E."/>
            <person name="Pereda V."/>
            <person name="Salamov A."/>
            <person name="Shapiro H.J."/>
            <person name="Wuyts J."/>
            <person name="Blaudez D."/>
            <person name="Buee M."/>
            <person name="Brokstein P."/>
            <person name="Canbaeck B."/>
            <person name="Cohen D."/>
            <person name="Courty P.E."/>
            <person name="Coutinho P.M."/>
            <person name="Delaruelle C."/>
            <person name="Detter J.C."/>
            <person name="Deveau A."/>
            <person name="DiFazio S."/>
            <person name="Duplessis S."/>
            <person name="Fraissinet-Tachet L."/>
            <person name="Lucic E."/>
            <person name="Frey-Klett P."/>
            <person name="Fourrey C."/>
            <person name="Feussner I."/>
            <person name="Gay G."/>
            <person name="Grimwood J."/>
            <person name="Hoegger P.J."/>
            <person name="Jain P."/>
            <person name="Kilaru S."/>
            <person name="Labbe J."/>
            <person name="Lin Y.C."/>
            <person name="Legue V."/>
            <person name="Le Tacon F."/>
            <person name="Marmeisse R."/>
            <person name="Melayah D."/>
            <person name="Montanini B."/>
            <person name="Muratet M."/>
            <person name="Nehls U."/>
            <person name="Niculita-Hirzel H."/>
            <person name="Oudot-Le Secq M.P."/>
            <person name="Peter M."/>
            <person name="Quesneville H."/>
            <person name="Rajashekar B."/>
            <person name="Reich M."/>
            <person name="Rouhier N."/>
            <person name="Schmutz J."/>
            <person name="Yin T."/>
            <person name="Chalot M."/>
            <person name="Henrissat B."/>
            <person name="Kuees U."/>
            <person name="Lucas S."/>
            <person name="Van de Peer Y."/>
            <person name="Podila G.K."/>
            <person name="Polle A."/>
            <person name="Pukkila P.J."/>
            <person name="Richardson P.M."/>
            <person name="Rouze P."/>
            <person name="Sanders I.R."/>
            <person name="Stajich J.E."/>
            <person name="Tunlid A."/>
            <person name="Tuskan G."/>
            <person name="Grigoriev I.V."/>
        </authorList>
    </citation>
    <scope>NUCLEOTIDE SEQUENCE [LARGE SCALE GENOMIC DNA]</scope>
    <source>
        <strain evidence="2">S238N-H82 / ATCC MYA-4686</strain>
    </source>
</reference>
<name>B0CZV6_LACBS</name>
<dbReference type="EMBL" id="DS547094">
    <property type="protein sequence ID" value="EDR12683.1"/>
    <property type="molecule type" value="Genomic_DNA"/>
</dbReference>
<dbReference type="RefSeq" id="XP_001876947.1">
    <property type="nucleotide sequence ID" value="XM_001876912.1"/>
</dbReference>
<dbReference type="Gene3D" id="3.10.129.10">
    <property type="entry name" value="Hotdog Thioesterase"/>
    <property type="match status" value="1"/>
</dbReference>
<dbReference type="GeneID" id="6072544"/>
<evidence type="ECO:0000313" key="2">
    <source>
        <dbReference type="Proteomes" id="UP000001194"/>
    </source>
</evidence>